<evidence type="ECO:0000313" key="1">
    <source>
        <dbReference type="EMBL" id="CAD7581206.1"/>
    </source>
</evidence>
<reference evidence="1" key="1">
    <citation type="submission" date="2020-11" db="EMBL/GenBank/DDBJ databases">
        <authorList>
            <person name="Tran Van P."/>
        </authorList>
    </citation>
    <scope>NUCLEOTIDE SEQUENCE</scope>
</reference>
<proteinExistence type="predicted"/>
<organism evidence="1">
    <name type="scientific">Timema californicum</name>
    <name type="common">California timema</name>
    <name type="synonym">Walking stick</name>
    <dbReference type="NCBI Taxonomy" id="61474"/>
    <lineage>
        <taxon>Eukaryota</taxon>
        <taxon>Metazoa</taxon>
        <taxon>Ecdysozoa</taxon>
        <taxon>Arthropoda</taxon>
        <taxon>Hexapoda</taxon>
        <taxon>Insecta</taxon>
        <taxon>Pterygota</taxon>
        <taxon>Neoptera</taxon>
        <taxon>Polyneoptera</taxon>
        <taxon>Phasmatodea</taxon>
        <taxon>Timematodea</taxon>
        <taxon>Timematoidea</taxon>
        <taxon>Timematidae</taxon>
        <taxon>Timema</taxon>
    </lineage>
</organism>
<dbReference type="EMBL" id="OE211916">
    <property type="protein sequence ID" value="CAD7581206.1"/>
    <property type="molecule type" value="Genomic_DNA"/>
</dbReference>
<protein>
    <submittedName>
        <fullName evidence="1">(California timema) hypothetical protein</fullName>
    </submittedName>
</protein>
<dbReference type="AlphaFoldDB" id="A0A7R9PFS9"/>
<gene>
    <name evidence="1" type="ORF">TCMB3V08_LOCUS13739</name>
</gene>
<dbReference type="InterPro" id="IPR011030">
    <property type="entry name" value="Lipovitellin_superhlx_dom"/>
</dbReference>
<accession>A0A7R9PFS9</accession>
<name>A0A7R9PFS9_TIMCA</name>
<sequence length="105" mass="11311">MSINTKKSALTVLKNVHEDSELRIKAYLAAVQCPCGSLANALKDLLEAEQINQGILLPIIDASFERSHAQKRAQRAIQGPIAPCLPSKPVLTGKLGNPITLATFH</sequence>
<dbReference type="Gene3D" id="1.25.10.20">
    <property type="entry name" value="Vitellinogen, superhelical"/>
    <property type="match status" value="1"/>
</dbReference>